<organism evidence="1 2">
    <name type="scientific">Triparma laevis f. inornata</name>
    <dbReference type="NCBI Taxonomy" id="1714386"/>
    <lineage>
        <taxon>Eukaryota</taxon>
        <taxon>Sar</taxon>
        <taxon>Stramenopiles</taxon>
        <taxon>Ochrophyta</taxon>
        <taxon>Bolidophyceae</taxon>
        <taxon>Parmales</taxon>
        <taxon>Triparmaceae</taxon>
        <taxon>Triparma</taxon>
    </lineage>
</organism>
<dbReference type="Proteomes" id="UP001162640">
    <property type="component" value="Unassembled WGS sequence"/>
</dbReference>
<evidence type="ECO:0000313" key="2">
    <source>
        <dbReference type="Proteomes" id="UP001162640"/>
    </source>
</evidence>
<protein>
    <submittedName>
        <fullName evidence="1">Uncharacterized protein</fullName>
    </submittedName>
</protein>
<dbReference type="InterPro" id="IPR016024">
    <property type="entry name" value="ARM-type_fold"/>
</dbReference>
<gene>
    <name evidence="1" type="ORF">TL16_g11665</name>
</gene>
<dbReference type="InterPro" id="IPR011989">
    <property type="entry name" value="ARM-like"/>
</dbReference>
<dbReference type="SUPFAM" id="SSF48371">
    <property type="entry name" value="ARM repeat"/>
    <property type="match status" value="1"/>
</dbReference>
<dbReference type="InterPro" id="IPR000225">
    <property type="entry name" value="Armadillo"/>
</dbReference>
<dbReference type="AlphaFoldDB" id="A0A9W7BPS5"/>
<dbReference type="EMBL" id="BLQM01000442">
    <property type="protein sequence ID" value="GMH90100.1"/>
    <property type="molecule type" value="Genomic_DNA"/>
</dbReference>
<proteinExistence type="predicted"/>
<name>A0A9W7BPS5_9STRA</name>
<dbReference type="Gene3D" id="1.25.10.10">
    <property type="entry name" value="Leucine-rich Repeat Variant"/>
    <property type="match status" value="1"/>
</dbReference>
<sequence>MDADAPQKPNSIFAIIKMARNLTSFKQLNGTASFNPNDTKFQAVVRKVMGANALVNCLKSLDRRQMLLASTHFSNRCRSNPKGTLILQDAGCLPVLVDLLGLEGMKNSEIVSNCLFSLSIMTLEIQPCLELAQISNLPSRLEHLYRSDSGKFRRLSAGIVCRVFNQLGNVGMETELVRGFKSKRSSTVFEDTKKGGRSSMTELLISLLSSGEKRIVKNALFTIETLSYHFDNVVALCEVGEEMLKGEIIELLKSNDIEIVMMASQVVNGIVSNGRLHPSTLKFSQSTSLLGQLRTTMDFIANEDGEFPTFLEIAKDNLSGAMFDMYTCLGKDRKRFHGPESRREEALLKEANR</sequence>
<dbReference type="SMART" id="SM00185">
    <property type="entry name" value="ARM"/>
    <property type="match status" value="2"/>
</dbReference>
<accession>A0A9W7BPS5</accession>
<evidence type="ECO:0000313" key="1">
    <source>
        <dbReference type="EMBL" id="GMH90100.1"/>
    </source>
</evidence>
<reference evidence="2" key="1">
    <citation type="journal article" date="2023" name="Commun. Biol.">
        <title>Genome analysis of Parmales, the sister group of diatoms, reveals the evolutionary specialization of diatoms from phago-mixotrophs to photoautotrophs.</title>
        <authorList>
            <person name="Ban H."/>
            <person name="Sato S."/>
            <person name="Yoshikawa S."/>
            <person name="Yamada K."/>
            <person name="Nakamura Y."/>
            <person name="Ichinomiya M."/>
            <person name="Sato N."/>
            <person name="Blanc-Mathieu R."/>
            <person name="Endo H."/>
            <person name="Kuwata A."/>
            <person name="Ogata H."/>
        </authorList>
    </citation>
    <scope>NUCLEOTIDE SEQUENCE [LARGE SCALE GENOMIC DNA]</scope>
</reference>
<comment type="caution">
    <text evidence="1">The sequence shown here is derived from an EMBL/GenBank/DDBJ whole genome shotgun (WGS) entry which is preliminary data.</text>
</comment>